<dbReference type="InterPro" id="IPR049447">
    <property type="entry name" value="A9CJY8-like_N"/>
</dbReference>
<feature type="domain" description="CASTOR ACT" evidence="2">
    <location>
        <begin position="85"/>
        <end position="138"/>
    </location>
</feature>
<organism evidence="4 5">
    <name type="scientific">Quadrisphaera setariae</name>
    <dbReference type="NCBI Taxonomy" id="2593304"/>
    <lineage>
        <taxon>Bacteria</taxon>
        <taxon>Bacillati</taxon>
        <taxon>Actinomycetota</taxon>
        <taxon>Actinomycetes</taxon>
        <taxon>Kineosporiales</taxon>
        <taxon>Kineosporiaceae</taxon>
        <taxon>Quadrisphaera</taxon>
    </lineage>
</organism>
<dbReference type="InterPro" id="IPR027795">
    <property type="entry name" value="CASTOR_ACT_dom"/>
</dbReference>
<accession>A0A5C8Z5P9</accession>
<evidence type="ECO:0000259" key="2">
    <source>
        <dbReference type="Pfam" id="PF13840"/>
    </source>
</evidence>
<feature type="domain" description="A9CJY8-like N-terminal" evidence="3">
    <location>
        <begin position="36"/>
        <end position="76"/>
    </location>
</feature>
<feature type="region of interest" description="Disordered" evidence="1">
    <location>
        <begin position="1"/>
        <end position="23"/>
    </location>
</feature>
<dbReference type="InterPro" id="IPR045865">
    <property type="entry name" value="ACT-like_dom_sf"/>
</dbReference>
<dbReference type="AlphaFoldDB" id="A0A5C8Z5P9"/>
<protein>
    <submittedName>
        <fullName evidence="4">ACT domain-containing protein</fullName>
    </submittedName>
</protein>
<dbReference type="OrthoDB" id="5615858at2"/>
<evidence type="ECO:0000259" key="3">
    <source>
        <dbReference type="Pfam" id="PF21631"/>
    </source>
</evidence>
<reference evidence="4 5" key="1">
    <citation type="submission" date="2019-07" db="EMBL/GenBank/DDBJ databases">
        <title>Quadrisphaera sp. strain DD2A genome sequencing and assembly.</title>
        <authorList>
            <person name="Kim I."/>
        </authorList>
    </citation>
    <scope>NUCLEOTIDE SEQUENCE [LARGE SCALE GENOMIC DNA]</scope>
    <source>
        <strain evidence="4 5">DD2A</strain>
    </source>
</reference>
<proteinExistence type="predicted"/>
<name>A0A5C8Z5P9_9ACTN</name>
<sequence length="154" mass="15628">MPQPRLRPARDPRAATHGGGPVSAGVLLHEHPGAVSVVRLPADAPDPTWARGEPLVCVARSAEELSVVCPAVAVPEVLPGPVQGPYAAFEVAGPLDSALTGVLAGLLRPLADGGISVFALSTFDTDWVLVPTGSTAPATAAWRAAGHEVEVLAV</sequence>
<evidence type="ECO:0000256" key="1">
    <source>
        <dbReference type="SAM" id="MobiDB-lite"/>
    </source>
</evidence>
<dbReference type="SUPFAM" id="SSF55021">
    <property type="entry name" value="ACT-like"/>
    <property type="match status" value="2"/>
</dbReference>
<evidence type="ECO:0000313" key="4">
    <source>
        <dbReference type="EMBL" id="TXR52609.1"/>
    </source>
</evidence>
<dbReference type="EMBL" id="VKAC01000013">
    <property type="protein sequence ID" value="TXR52609.1"/>
    <property type="molecule type" value="Genomic_DNA"/>
</dbReference>
<keyword evidence="5" id="KW-1185">Reference proteome</keyword>
<dbReference type="Pfam" id="PF21631">
    <property type="entry name" value="A9CJY8-like_N"/>
    <property type="match status" value="1"/>
</dbReference>
<dbReference type="InterPro" id="IPR051719">
    <property type="entry name" value="CASTOR_mTORC1"/>
</dbReference>
<dbReference type="PANTHER" id="PTHR31131">
    <property type="entry name" value="CHROMOSOME 1, WHOLE GENOME SHOTGUN SEQUENCE"/>
    <property type="match status" value="1"/>
</dbReference>
<dbReference type="PANTHER" id="PTHR31131:SF6">
    <property type="entry name" value="CASTOR ACT DOMAIN-CONTAINING PROTEIN"/>
    <property type="match status" value="1"/>
</dbReference>
<comment type="caution">
    <text evidence="4">The sequence shown here is derived from an EMBL/GenBank/DDBJ whole genome shotgun (WGS) entry which is preliminary data.</text>
</comment>
<gene>
    <name evidence="4" type="ORF">FMM08_19450</name>
</gene>
<dbReference type="Pfam" id="PF13840">
    <property type="entry name" value="ACT_7"/>
    <property type="match status" value="1"/>
</dbReference>
<dbReference type="Proteomes" id="UP000321234">
    <property type="component" value="Unassembled WGS sequence"/>
</dbReference>
<evidence type="ECO:0000313" key="5">
    <source>
        <dbReference type="Proteomes" id="UP000321234"/>
    </source>
</evidence>
<dbReference type="Gene3D" id="3.30.2130.10">
    <property type="entry name" value="VC0802-like"/>
    <property type="match status" value="1"/>
</dbReference>